<dbReference type="PANTHER" id="PTHR13778:SF47">
    <property type="entry name" value="LIPOPOLYSACCHARIDE 1,3-GALACTOSYLTRANSFERASE"/>
    <property type="match status" value="1"/>
</dbReference>
<dbReference type="SUPFAM" id="SSF53448">
    <property type="entry name" value="Nucleotide-diphospho-sugar transferases"/>
    <property type="match status" value="1"/>
</dbReference>
<evidence type="ECO:0000256" key="1">
    <source>
        <dbReference type="ARBA" id="ARBA00022676"/>
    </source>
</evidence>
<keyword evidence="2" id="KW-0808">Transferase</keyword>
<evidence type="ECO:0000256" key="3">
    <source>
        <dbReference type="ARBA" id="ARBA00022723"/>
    </source>
</evidence>
<name>A0A2W4XQV2_9CYAN</name>
<dbReference type="InterPro" id="IPR002495">
    <property type="entry name" value="Glyco_trans_8"/>
</dbReference>
<protein>
    <recommendedName>
        <fullName evidence="6">Glycosyltransferase family 8 protein</fullName>
    </recommendedName>
</protein>
<keyword evidence="1" id="KW-0328">Glycosyltransferase</keyword>
<evidence type="ECO:0000313" key="4">
    <source>
        <dbReference type="EMBL" id="PZO59304.1"/>
    </source>
</evidence>
<dbReference type="InterPro" id="IPR029044">
    <property type="entry name" value="Nucleotide-diphossugar_trans"/>
</dbReference>
<dbReference type="GO" id="GO:0046872">
    <property type="term" value="F:metal ion binding"/>
    <property type="evidence" value="ECO:0007669"/>
    <property type="project" value="UniProtKB-KW"/>
</dbReference>
<gene>
    <name evidence="4" type="ORF">DCF15_03995</name>
</gene>
<reference evidence="5" key="1">
    <citation type="submission" date="2018-04" db="EMBL/GenBank/DDBJ databases">
        <authorList>
            <person name="Cornet L."/>
        </authorList>
    </citation>
    <scope>NUCLEOTIDE SEQUENCE [LARGE SCALE GENOMIC DNA]</scope>
</reference>
<evidence type="ECO:0008006" key="6">
    <source>
        <dbReference type="Google" id="ProtNLM"/>
    </source>
</evidence>
<dbReference type="AlphaFoldDB" id="A0A2W4XQV2"/>
<dbReference type="Gene3D" id="3.90.550.10">
    <property type="entry name" value="Spore Coat Polysaccharide Biosynthesis Protein SpsA, Chain A"/>
    <property type="match status" value="1"/>
</dbReference>
<organism evidence="4 5">
    <name type="scientific">Phormidesmis priestleyi</name>
    <dbReference type="NCBI Taxonomy" id="268141"/>
    <lineage>
        <taxon>Bacteria</taxon>
        <taxon>Bacillati</taxon>
        <taxon>Cyanobacteriota</taxon>
        <taxon>Cyanophyceae</taxon>
        <taxon>Leptolyngbyales</taxon>
        <taxon>Leptolyngbyaceae</taxon>
        <taxon>Phormidesmis</taxon>
    </lineage>
</organism>
<dbReference type="Pfam" id="PF01501">
    <property type="entry name" value="Glyco_transf_8"/>
    <property type="match status" value="1"/>
</dbReference>
<comment type="caution">
    <text evidence="4">The sequence shown here is derived from an EMBL/GenBank/DDBJ whole genome shotgun (WGS) entry which is preliminary data.</text>
</comment>
<sequence>MIVDIAFSINKKIYLSLLVALNSILKNSKLDPDHPLRFNIAVPPGDRAFFEAQIHSAFAGLYPEYGPEAELFRVREFLPSAYLDNYISLKFDEADVERQKSRRMQYGRLYLNDIFPDTRRIIYLDTDILVLGDIRELFAKGDQFTAERYVAAIPHLFPAMFYAKNVFKLWDDLRQIKNTFNGGVFMTDFCFWTDKTAQIRQHYLELDAANGHDLLHLDDEAMLNLMFKNYIQLGIEWNAWGYGQPHFMVKFLRRSLDRIKIIHWSGGHHKPWESDRVIYASLWKSYLPPTASPRPVDAAGIMS</sequence>
<reference evidence="4 5" key="2">
    <citation type="submission" date="2018-06" db="EMBL/GenBank/DDBJ databases">
        <title>Metagenomic assembly of (sub)arctic Cyanobacteria and their associated microbiome from non-axenic cultures.</title>
        <authorList>
            <person name="Baurain D."/>
        </authorList>
    </citation>
    <scope>NUCLEOTIDE SEQUENCE [LARGE SCALE GENOMIC DNA]</scope>
    <source>
        <strain evidence="4">ULC027bin1</strain>
    </source>
</reference>
<dbReference type="InterPro" id="IPR050748">
    <property type="entry name" value="Glycosyltrans_8_dom-fam"/>
</dbReference>
<proteinExistence type="predicted"/>
<accession>A0A2W4XQV2</accession>
<dbReference type="GO" id="GO:0016757">
    <property type="term" value="F:glycosyltransferase activity"/>
    <property type="evidence" value="ECO:0007669"/>
    <property type="project" value="UniProtKB-KW"/>
</dbReference>
<keyword evidence="3" id="KW-0479">Metal-binding</keyword>
<dbReference type="PANTHER" id="PTHR13778">
    <property type="entry name" value="GLYCOSYLTRANSFERASE 8 DOMAIN-CONTAINING PROTEIN"/>
    <property type="match status" value="1"/>
</dbReference>
<evidence type="ECO:0000256" key="2">
    <source>
        <dbReference type="ARBA" id="ARBA00022679"/>
    </source>
</evidence>
<evidence type="ECO:0000313" key="5">
    <source>
        <dbReference type="Proteomes" id="UP000249794"/>
    </source>
</evidence>
<dbReference type="Proteomes" id="UP000249794">
    <property type="component" value="Unassembled WGS sequence"/>
</dbReference>
<dbReference type="EMBL" id="QBMP01000024">
    <property type="protein sequence ID" value="PZO59304.1"/>
    <property type="molecule type" value="Genomic_DNA"/>
</dbReference>